<dbReference type="EMBL" id="OX395135">
    <property type="protein sequence ID" value="CAI5785143.1"/>
    <property type="molecule type" value="Genomic_DNA"/>
</dbReference>
<gene>
    <name evidence="1" type="ORF">PODLI_1B025728</name>
</gene>
<organism evidence="1 2">
    <name type="scientific">Podarcis lilfordi</name>
    <name type="common">Lilford's wall lizard</name>
    <dbReference type="NCBI Taxonomy" id="74358"/>
    <lineage>
        <taxon>Eukaryota</taxon>
        <taxon>Metazoa</taxon>
        <taxon>Chordata</taxon>
        <taxon>Craniata</taxon>
        <taxon>Vertebrata</taxon>
        <taxon>Euteleostomi</taxon>
        <taxon>Lepidosauria</taxon>
        <taxon>Squamata</taxon>
        <taxon>Bifurcata</taxon>
        <taxon>Unidentata</taxon>
        <taxon>Episquamata</taxon>
        <taxon>Laterata</taxon>
        <taxon>Lacertibaenia</taxon>
        <taxon>Lacertidae</taxon>
        <taxon>Podarcis</taxon>
    </lineage>
</organism>
<dbReference type="Proteomes" id="UP001178461">
    <property type="component" value="Chromosome 10"/>
</dbReference>
<sequence length="124" mass="13551">MEVNVHHAFWNFSHLFIPYIKGCAVKPFNNTPQATRCGHHIDGFYTLTINLFGDLIDLSARAVELCCCGPESPGKTESASLKEAAAPQFSSSVKLVEKRKRTGDNLAVVSDPALALEAAWRTFG</sequence>
<keyword evidence="2" id="KW-1185">Reference proteome</keyword>
<proteinExistence type="predicted"/>
<accession>A0AA35KX33</accession>
<protein>
    <submittedName>
        <fullName evidence="1">Uncharacterized protein</fullName>
    </submittedName>
</protein>
<reference evidence="1" key="1">
    <citation type="submission" date="2022-12" db="EMBL/GenBank/DDBJ databases">
        <authorList>
            <person name="Alioto T."/>
            <person name="Alioto T."/>
            <person name="Gomez Garrido J."/>
        </authorList>
    </citation>
    <scope>NUCLEOTIDE SEQUENCE</scope>
</reference>
<evidence type="ECO:0000313" key="1">
    <source>
        <dbReference type="EMBL" id="CAI5785143.1"/>
    </source>
</evidence>
<name>A0AA35KX33_9SAUR</name>
<evidence type="ECO:0000313" key="2">
    <source>
        <dbReference type="Proteomes" id="UP001178461"/>
    </source>
</evidence>
<dbReference type="AlphaFoldDB" id="A0AA35KX33"/>